<dbReference type="EMBL" id="JGZN01000016">
    <property type="protein sequence ID" value="KFI91269.1"/>
    <property type="molecule type" value="Genomic_DNA"/>
</dbReference>
<dbReference type="AlphaFoldDB" id="A0A087D6W9"/>
<organism evidence="1 2">
    <name type="scientific">Bifidobacterium saguini DSM 23967</name>
    <dbReference type="NCBI Taxonomy" id="1437607"/>
    <lineage>
        <taxon>Bacteria</taxon>
        <taxon>Bacillati</taxon>
        <taxon>Actinomycetota</taxon>
        <taxon>Actinomycetes</taxon>
        <taxon>Bifidobacteriales</taxon>
        <taxon>Bifidobacteriaceae</taxon>
        <taxon>Bifidobacterium</taxon>
    </lineage>
</organism>
<comment type="caution">
    <text evidence="1">The sequence shown here is derived from an EMBL/GenBank/DDBJ whole genome shotgun (WGS) entry which is preliminary data.</text>
</comment>
<dbReference type="Proteomes" id="UP000029066">
    <property type="component" value="Unassembled WGS sequence"/>
</dbReference>
<evidence type="ECO:0000313" key="1">
    <source>
        <dbReference type="EMBL" id="KFI91269.1"/>
    </source>
</evidence>
<name>A0A087D6W9_9BIFI</name>
<dbReference type="STRING" id="1437607.BISA_1868"/>
<reference evidence="1 2" key="1">
    <citation type="submission" date="2014-03" db="EMBL/GenBank/DDBJ databases">
        <title>Genomics of Bifidobacteria.</title>
        <authorList>
            <person name="Ventura M."/>
            <person name="Milani C."/>
            <person name="Lugli G.A."/>
        </authorList>
    </citation>
    <scope>NUCLEOTIDE SEQUENCE [LARGE SCALE GENOMIC DNA]</scope>
    <source>
        <strain evidence="1 2">DSM 23967</strain>
    </source>
</reference>
<protein>
    <submittedName>
        <fullName evidence="1">Uncharacterized protein</fullName>
    </submittedName>
</protein>
<evidence type="ECO:0000313" key="2">
    <source>
        <dbReference type="Proteomes" id="UP000029066"/>
    </source>
</evidence>
<gene>
    <name evidence="1" type="ORF">BISA_1868</name>
</gene>
<dbReference type="RefSeq" id="WP_237746143.1">
    <property type="nucleotide sequence ID" value="NZ_JDUT01000006.1"/>
</dbReference>
<proteinExistence type="predicted"/>
<accession>A0A087D6W9</accession>
<sequence length="129" mass="14303">MTHGEDMDDMVLRLCRFTLDGEPDVGEYERLADGSGVCRLYGLDGVEETVRVHDTDGLMPDGIGDLELLNVPVTVNETTDPDLNALRDGLAGGCAMTDLILEEYKTGILDETEAAARLWMHLFEKREEE</sequence>